<dbReference type="RefSeq" id="WP_136777222.1">
    <property type="nucleotide sequence ID" value="NZ_SUPK01000003.1"/>
</dbReference>
<dbReference type="Gene3D" id="3.40.50.1820">
    <property type="entry name" value="alpha/beta hydrolase"/>
    <property type="match status" value="1"/>
</dbReference>
<dbReference type="EMBL" id="SUPK01000003">
    <property type="protein sequence ID" value="TJY42803.1"/>
    <property type="molecule type" value="Genomic_DNA"/>
</dbReference>
<dbReference type="AlphaFoldDB" id="A0A4U0FD20"/>
<dbReference type="InterPro" id="IPR029058">
    <property type="entry name" value="AB_hydrolase_fold"/>
</dbReference>
<dbReference type="OrthoDB" id="9806902at2"/>
<reference evidence="2 3" key="1">
    <citation type="submission" date="2019-04" db="EMBL/GenBank/DDBJ databases">
        <title>Cohnella sp. nov., isolated from soil.</title>
        <authorList>
            <person name="Kim W."/>
        </authorList>
    </citation>
    <scope>NUCLEOTIDE SEQUENCE [LARGE SCALE GENOMIC DNA]</scope>
    <source>
        <strain evidence="2 3">CAU 1483</strain>
    </source>
</reference>
<dbReference type="Pfam" id="PF12146">
    <property type="entry name" value="Hydrolase_4"/>
    <property type="match status" value="1"/>
</dbReference>
<protein>
    <submittedName>
        <fullName evidence="2">Alpha/beta hydrolase</fullName>
    </submittedName>
</protein>
<evidence type="ECO:0000313" key="3">
    <source>
        <dbReference type="Proteomes" id="UP000309673"/>
    </source>
</evidence>
<keyword evidence="3" id="KW-1185">Reference proteome</keyword>
<dbReference type="SUPFAM" id="SSF53474">
    <property type="entry name" value="alpha/beta-Hydrolases"/>
    <property type="match status" value="1"/>
</dbReference>
<comment type="caution">
    <text evidence="2">The sequence shown here is derived from an EMBL/GenBank/DDBJ whole genome shotgun (WGS) entry which is preliminary data.</text>
</comment>
<name>A0A4U0FD20_9BACL</name>
<dbReference type="InterPro" id="IPR000073">
    <property type="entry name" value="AB_hydrolase_1"/>
</dbReference>
<gene>
    <name evidence="2" type="ORF">E5161_08150</name>
</gene>
<proteinExistence type="predicted"/>
<feature type="domain" description="Serine aminopeptidase S33" evidence="1">
    <location>
        <begin position="30"/>
        <end position="261"/>
    </location>
</feature>
<evidence type="ECO:0000313" key="2">
    <source>
        <dbReference type="EMBL" id="TJY42803.1"/>
    </source>
</evidence>
<accession>A0A4U0FD20</accession>
<dbReference type="InterPro" id="IPR022742">
    <property type="entry name" value="Hydrolase_4"/>
</dbReference>
<sequence>MKYREFQWHSPEGKPGFACEWLPDELSGIQAVVVIVHGMGEHTGRYLHVADHLTTHGYAVLAFDQHGHGRTDGKRGHIRTYDNLLEGVDFLLAEAERLFPEKPRFLFGHSMGGNVTLNYLLRRRPQIAGAVVTGPWLKLAFDPPAVRVVMARAINRLYPAWTDNRPLQPNHLTSDLEMVRRIKEDPLGHGSITARFFLSVQHAGLWALKHASELSVPVLLMHGGDDKVTSIHASRRFAELAGDRCKFMEWPGLRHELHNEAERDKVFAVIREWFAERLS</sequence>
<dbReference type="PANTHER" id="PTHR11614">
    <property type="entry name" value="PHOSPHOLIPASE-RELATED"/>
    <property type="match status" value="1"/>
</dbReference>
<dbReference type="InterPro" id="IPR051044">
    <property type="entry name" value="MAG_DAG_Lipase"/>
</dbReference>
<dbReference type="GO" id="GO:0016787">
    <property type="term" value="F:hydrolase activity"/>
    <property type="evidence" value="ECO:0007669"/>
    <property type="project" value="UniProtKB-KW"/>
</dbReference>
<dbReference type="PRINTS" id="PR00111">
    <property type="entry name" value="ABHYDROLASE"/>
</dbReference>
<evidence type="ECO:0000259" key="1">
    <source>
        <dbReference type="Pfam" id="PF12146"/>
    </source>
</evidence>
<keyword evidence="2" id="KW-0378">Hydrolase</keyword>
<organism evidence="2 3">
    <name type="scientific">Cohnella pontilimi</name>
    <dbReference type="NCBI Taxonomy" id="2564100"/>
    <lineage>
        <taxon>Bacteria</taxon>
        <taxon>Bacillati</taxon>
        <taxon>Bacillota</taxon>
        <taxon>Bacilli</taxon>
        <taxon>Bacillales</taxon>
        <taxon>Paenibacillaceae</taxon>
        <taxon>Cohnella</taxon>
    </lineage>
</organism>
<dbReference type="Proteomes" id="UP000309673">
    <property type="component" value="Unassembled WGS sequence"/>
</dbReference>